<keyword evidence="4" id="KW-0812">Transmembrane</keyword>
<evidence type="ECO:0000259" key="8">
    <source>
        <dbReference type="Pfam" id="PF25183"/>
    </source>
</evidence>
<keyword evidence="3" id="KW-1134">Transmembrane beta strand</keyword>
<dbReference type="Pfam" id="PF13620">
    <property type="entry name" value="CarboxypepD_reg"/>
    <property type="match status" value="1"/>
</dbReference>
<evidence type="ECO:0000256" key="6">
    <source>
        <dbReference type="ARBA" id="ARBA00023237"/>
    </source>
</evidence>
<evidence type="ECO:0000256" key="3">
    <source>
        <dbReference type="ARBA" id="ARBA00022452"/>
    </source>
</evidence>
<gene>
    <name evidence="9" type="ORF">GWC95_12745</name>
</gene>
<dbReference type="InterPro" id="IPR039426">
    <property type="entry name" value="TonB-dep_rcpt-like"/>
</dbReference>
<evidence type="ECO:0000313" key="9">
    <source>
        <dbReference type="EMBL" id="NCI50799.1"/>
    </source>
</evidence>
<dbReference type="Gene3D" id="2.40.170.20">
    <property type="entry name" value="TonB-dependent receptor, beta-barrel domain"/>
    <property type="match status" value="1"/>
</dbReference>
<keyword evidence="5" id="KW-0472">Membrane</keyword>
<comment type="subcellular location">
    <subcellularLocation>
        <location evidence="1">Cell outer membrane</location>
        <topology evidence="1">Multi-pass membrane protein</topology>
    </subcellularLocation>
</comment>
<feature type="signal peptide" evidence="7">
    <location>
        <begin position="1"/>
        <end position="22"/>
    </location>
</feature>
<evidence type="ECO:0000256" key="4">
    <source>
        <dbReference type="ARBA" id="ARBA00022692"/>
    </source>
</evidence>
<dbReference type="Pfam" id="PF25183">
    <property type="entry name" value="OMP_b-brl_4"/>
    <property type="match status" value="1"/>
</dbReference>
<evidence type="ECO:0000313" key="10">
    <source>
        <dbReference type="Proteomes" id="UP000753802"/>
    </source>
</evidence>
<keyword evidence="2" id="KW-0813">Transport</keyword>
<proteinExistence type="predicted"/>
<organism evidence="9 10">
    <name type="scientific">Sediminibacterium roseum</name>
    <dbReference type="NCBI Taxonomy" id="1978412"/>
    <lineage>
        <taxon>Bacteria</taxon>
        <taxon>Pseudomonadati</taxon>
        <taxon>Bacteroidota</taxon>
        <taxon>Chitinophagia</taxon>
        <taxon>Chitinophagales</taxon>
        <taxon>Chitinophagaceae</taxon>
        <taxon>Sediminibacterium</taxon>
    </lineage>
</organism>
<protein>
    <submittedName>
        <fullName evidence="9">TonB-dependent receptor</fullName>
    </submittedName>
</protein>
<dbReference type="RefSeq" id="WP_161819111.1">
    <property type="nucleotide sequence ID" value="NZ_JAACJS010000015.1"/>
</dbReference>
<keyword evidence="9" id="KW-0675">Receptor</keyword>
<keyword evidence="10" id="KW-1185">Reference proteome</keyword>
<comment type="caution">
    <text evidence="9">The sequence shown here is derived from an EMBL/GenBank/DDBJ whole genome shotgun (WGS) entry which is preliminary data.</text>
</comment>
<evidence type="ECO:0000256" key="7">
    <source>
        <dbReference type="SAM" id="SignalP"/>
    </source>
</evidence>
<dbReference type="SUPFAM" id="SSF49452">
    <property type="entry name" value="Starch-binding domain-like"/>
    <property type="match status" value="1"/>
</dbReference>
<name>A0ABW9ZUW5_9BACT</name>
<dbReference type="Proteomes" id="UP000753802">
    <property type="component" value="Unassembled WGS sequence"/>
</dbReference>
<dbReference type="PANTHER" id="PTHR30069:SF46">
    <property type="entry name" value="OAR PROTEIN"/>
    <property type="match status" value="1"/>
</dbReference>
<evidence type="ECO:0000256" key="5">
    <source>
        <dbReference type="ARBA" id="ARBA00023136"/>
    </source>
</evidence>
<sequence length="1107" mass="119817">MRITKRILMMLPALLMAMASMAQVTTSTIAGAVTSKGQGLEGASVKAVHIPSGTTYTTVSKKGGSFNLPGLRAGGPYTLTISYVGLTTFVEDGFSIPLGSTYDVNAEMKDGTTELSAVVVLGTKRRAAVEKIGTSTNIGQLQLSTLPTISRSITDFTRLTPQASGNSFAGRDGKMNNVTVDGANLNNNFGLNTDALPGGGNPISLDAFQEISVNIAPYDVKQSGFTGASINAITKSGTNTFHGSAYTVFRNQNYNGLNVAGTKLAAPATTSNKIYGATVGGPIIKNKLFFFITGEQETGSAPGVTFSPKGGSGNGTTSNVPIDSLAKLSNYLQTKYGYSTGAYDNFGANETKNHKILAKIDWNISNQHKLTAKFSDFKATGYTPPSGSGGINGANSQSAIVSYIGSYRFGAQAMSFANSFYKTTDKVRSYSLELNSNFNGKFANQFITTLTKIASTKGHDGMNFPFIDILGLTAGSKVNYMAAGNEPFNGNNNDVINDVFNITDNFTYFAGKHTITAGATYEYQRVGNMFMPGSQGYYVYGSLDDFINNRAPKLFSINYSLVPGEDAVYSANLKIGQLGGYIQDEFNINPRFKLTYGLRIDVPVYPTQPLNNPAIAALTFADRNGNPAQYSTGRWPKATNYYAPRASFRWDVNGDKSQIIRGGSGIFTGRVPYVLLTNMPSTSAMYTFGALVTATSDLNNFLFNPDPKAYNPFYNSSLNPAQFPKTVGTVAPGTFAVLDKNFKFPQVWRTNIAIDQQLGKGWSYTIEGLFTQSLNDPIMRNANQKNPDATITLAPGVTRPYYSSSSAAVRRINSAITNATVLENTNKNYSFSITAAISKAFTKGFYGSLAYTYAVASDVTANPGSQAASIWAGNQNVGTQNDLESYNSQFAVPHRIVASLSYRVEYLKHLASTFSFFYEGNTQGRYTYQYANDLNNDGNTADLLYIPKNTSEMNFAPKAASGTTPAFSAADQVAAFEKFITQDPYLSKHRGENAQRNGALYPFYHRVDFNFLQDIFTNVGKYKNTLQFNLTVVNFLNLLNNNWGIRKSYVVNNPLTVASVTAGVPQYTLATYTPQGATVSQLVDRTFVNVNSTSTTWGIQMGFKYLF</sequence>
<keyword evidence="7" id="KW-0732">Signal</keyword>
<feature type="domain" description="TonB-dependent transporter Oar-like beta-barrel" evidence="8">
    <location>
        <begin position="233"/>
        <end position="1040"/>
    </location>
</feature>
<accession>A0ABW9ZUW5</accession>
<dbReference type="EMBL" id="JAACJS010000015">
    <property type="protein sequence ID" value="NCI50799.1"/>
    <property type="molecule type" value="Genomic_DNA"/>
</dbReference>
<keyword evidence="6" id="KW-0998">Cell outer membrane</keyword>
<dbReference type="InterPro" id="IPR036942">
    <property type="entry name" value="Beta-barrel_TonB_sf"/>
</dbReference>
<dbReference type="InterPro" id="IPR057601">
    <property type="entry name" value="Oar-like_b-barrel"/>
</dbReference>
<feature type="chain" id="PRO_5045263598" evidence="7">
    <location>
        <begin position="23"/>
        <end position="1107"/>
    </location>
</feature>
<reference evidence="9 10" key="1">
    <citation type="submission" date="2020-01" db="EMBL/GenBank/DDBJ databases">
        <title>Genome analysis.</title>
        <authorList>
            <person name="Wu S."/>
            <person name="Wang G."/>
        </authorList>
    </citation>
    <scope>NUCLEOTIDE SEQUENCE [LARGE SCALE GENOMIC DNA]</scope>
    <source>
        <strain evidence="9 10">SYL130</strain>
    </source>
</reference>
<dbReference type="PANTHER" id="PTHR30069">
    <property type="entry name" value="TONB-DEPENDENT OUTER MEMBRANE RECEPTOR"/>
    <property type="match status" value="1"/>
</dbReference>
<dbReference type="SUPFAM" id="SSF56935">
    <property type="entry name" value="Porins"/>
    <property type="match status" value="1"/>
</dbReference>
<evidence type="ECO:0000256" key="2">
    <source>
        <dbReference type="ARBA" id="ARBA00022448"/>
    </source>
</evidence>
<evidence type="ECO:0000256" key="1">
    <source>
        <dbReference type="ARBA" id="ARBA00004571"/>
    </source>
</evidence>
<dbReference type="InterPro" id="IPR013784">
    <property type="entry name" value="Carb-bd-like_fold"/>
</dbReference>
<dbReference type="Gene3D" id="2.60.40.1120">
    <property type="entry name" value="Carboxypeptidase-like, regulatory domain"/>
    <property type="match status" value="1"/>
</dbReference>